<dbReference type="InterPro" id="IPR029064">
    <property type="entry name" value="Ribosomal_eL30-like_sf"/>
</dbReference>
<dbReference type="InterPro" id="IPR004038">
    <property type="entry name" value="Ribosomal_eL8/eL30/eS12/Gad45"/>
</dbReference>
<name>G9YF97_9FIRM</name>
<dbReference type="SUPFAM" id="SSF55315">
    <property type="entry name" value="L30e-like"/>
    <property type="match status" value="1"/>
</dbReference>
<evidence type="ECO:0000313" key="3">
    <source>
        <dbReference type="Proteomes" id="UP000005481"/>
    </source>
</evidence>
<comment type="caution">
    <text evidence="2">The sequence shown here is derived from an EMBL/GenBank/DDBJ whole genome shotgun (WGS) entry which is preliminary data.</text>
</comment>
<dbReference type="PATRIC" id="fig|861450.3.peg.292"/>
<dbReference type="OrthoDB" id="9794863at2"/>
<dbReference type="GO" id="GO:0005840">
    <property type="term" value="C:ribosome"/>
    <property type="evidence" value="ECO:0007669"/>
    <property type="project" value="UniProtKB-KW"/>
</dbReference>
<organism evidence="2 3">
    <name type="scientific">Anaeroglobus geminatus F0357</name>
    <dbReference type="NCBI Taxonomy" id="861450"/>
    <lineage>
        <taxon>Bacteria</taxon>
        <taxon>Bacillati</taxon>
        <taxon>Bacillota</taxon>
        <taxon>Negativicutes</taxon>
        <taxon>Veillonellales</taxon>
        <taxon>Veillonellaceae</taxon>
        <taxon>Anaeroglobus</taxon>
    </lineage>
</organism>
<keyword evidence="3" id="KW-1185">Reference proteome</keyword>
<dbReference type="RefSeq" id="WP_006789292.1">
    <property type="nucleotide sequence ID" value="NZ_JH417567.1"/>
</dbReference>
<evidence type="ECO:0000313" key="2">
    <source>
        <dbReference type="EMBL" id="EHM43265.1"/>
    </source>
</evidence>
<sequence>MTNDKILNLLGLAYRAGKTICGAAAAEQQIKKKSARLLFLAGDCGATNEERYLRLSTQNRIKVIRTYSKEELGRALGRSQTAIVVLTDKGFAEAVSKAVQKMD</sequence>
<protein>
    <submittedName>
        <fullName evidence="2">Ribosomal protein L7Ae</fullName>
    </submittedName>
</protein>
<feature type="domain" description="Ribosomal protein eL8/eL30/eS12/Gadd45" evidence="1">
    <location>
        <begin position="5"/>
        <end position="90"/>
    </location>
</feature>
<gene>
    <name evidence="2" type="ORF">HMPREF0080_00308</name>
</gene>
<reference evidence="2 3" key="1">
    <citation type="submission" date="2011-08" db="EMBL/GenBank/DDBJ databases">
        <authorList>
            <person name="Weinstock G."/>
            <person name="Sodergren E."/>
            <person name="Clifton S."/>
            <person name="Fulton L."/>
            <person name="Fulton B."/>
            <person name="Courtney L."/>
            <person name="Fronick C."/>
            <person name="Harrison M."/>
            <person name="Strong C."/>
            <person name="Farmer C."/>
            <person name="Delahaunty K."/>
            <person name="Markovic C."/>
            <person name="Hall O."/>
            <person name="Minx P."/>
            <person name="Tomlinson C."/>
            <person name="Mitreva M."/>
            <person name="Hou S."/>
            <person name="Chen J."/>
            <person name="Wollam A."/>
            <person name="Pepin K.H."/>
            <person name="Johnson M."/>
            <person name="Bhonagiri V."/>
            <person name="Zhang X."/>
            <person name="Suruliraj S."/>
            <person name="Warren W."/>
            <person name="Chinwalla A."/>
            <person name="Mardis E.R."/>
            <person name="Wilson R.K."/>
        </authorList>
    </citation>
    <scope>NUCLEOTIDE SEQUENCE [LARGE SCALE GENOMIC DNA]</scope>
    <source>
        <strain evidence="2 3">F0357</strain>
    </source>
</reference>
<dbReference type="EMBL" id="AGCJ01000010">
    <property type="protein sequence ID" value="EHM43265.1"/>
    <property type="molecule type" value="Genomic_DNA"/>
</dbReference>
<accession>G9YF97</accession>
<evidence type="ECO:0000259" key="1">
    <source>
        <dbReference type="Pfam" id="PF01248"/>
    </source>
</evidence>
<keyword evidence="2" id="KW-0687">Ribonucleoprotein</keyword>
<dbReference type="eggNOG" id="COG1358">
    <property type="taxonomic scope" value="Bacteria"/>
</dbReference>
<dbReference type="Pfam" id="PF01248">
    <property type="entry name" value="Ribosomal_L7Ae"/>
    <property type="match status" value="1"/>
</dbReference>
<dbReference type="AlphaFoldDB" id="G9YF97"/>
<keyword evidence="2" id="KW-0689">Ribosomal protein</keyword>
<proteinExistence type="predicted"/>
<dbReference type="Gene3D" id="3.30.1330.30">
    <property type="match status" value="1"/>
</dbReference>
<dbReference type="Proteomes" id="UP000005481">
    <property type="component" value="Unassembled WGS sequence"/>
</dbReference>
<dbReference type="STRING" id="861450.HMPREF0080_00308"/>
<dbReference type="HOGENOM" id="CLU_157804_5_0_9"/>